<feature type="region of interest" description="Disordered" evidence="1">
    <location>
        <begin position="461"/>
        <end position="496"/>
    </location>
</feature>
<reference evidence="2 3" key="1">
    <citation type="submission" date="2023-06" db="EMBL/GenBank/DDBJ databases">
        <title>Black Yeasts Isolated from many extreme environments.</title>
        <authorList>
            <person name="Coleine C."/>
            <person name="Stajich J.E."/>
            <person name="Selbmann L."/>
        </authorList>
    </citation>
    <scope>NUCLEOTIDE SEQUENCE [LARGE SCALE GENOMIC DNA]</scope>
    <source>
        <strain evidence="2 3">CCFEE 5887</strain>
    </source>
</reference>
<feature type="region of interest" description="Disordered" evidence="1">
    <location>
        <begin position="533"/>
        <end position="554"/>
    </location>
</feature>
<feature type="compositionally biased region" description="Polar residues" evidence="1">
    <location>
        <begin position="357"/>
        <end position="374"/>
    </location>
</feature>
<gene>
    <name evidence="2" type="ORF">LTR25_000826</name>
</gene>
<feature type="compositionally biased region" description="Basic and acidic residues" evidence="1">
    <location>
        <begin position="264"/>
        <end position="285"/>
    </location>
</feature>
<feature type="compositionally biased region" description="Basic residues" evidence="1">
    <location>
        <begin position="185"/>
        <end position="196"/>
    </location>
</feature>
<organism evidence="2 3">
    <name type="scientific">Vermiconidia calcicola</name>
    <dbReference type="NCBI Taxonomy" id="1690605"/>
    <lineage>
        <taxon>Eukaryota</taxon>
        <taxon>Fungi</taxon>
        <taxon>Dikarya</taxon>
        <taxon>Ascomycota</taxon>
        <taxon>Pezizomycotina</taxon>
        <taxon>Dothideomycetes</taxon>
        <taxon>Dothideomycetidae</taxon>
        <taxon>Mycosphaerellales</taxon>
        <taxon>Extremaceae</taxon>
        <taxon>Vermiconidia</taxon>
    </lineage>
</organism>
<sequence>MSFSQGSAPEPAELVKRWLQGVQQDTPDTNVVEPAPSWEDLATTHAAVNASGKDYDQHAEENKAEGMCADSYKEERVLNCFYNTGHLPIRPHSPSMRNSRAANHREGEYHIIEGARPEEDKNRKRSHEQVNPSPPSLQDAVGLRKQPARSKDGSDITDPSDKYARKPRRKTRPDRYEYKEDLQRHTARRGSKKVDHKKSGTMLNDEFRAPNVGTGRLTLKPTLGPGMFANGKSSAPMRGQGLPDLSFSEMNFLKKRSLRYHTKLSNERQTKNSKDRSHKPPKDEISSFFSQPLHIEQKMTSAYQTPLRRHDKPTPSPIRRPDRSWRLTDPECSWQNDSEIPILKHFRPQSSHRKSTMSHNDTPTSCVSWSTSPSRKPRQVAAQQRDSDASSHTWKKRNSPLAPERCQIEDSTSIYPQSSVTNRFLEDWATNALLGGVETFGQQGKLYISLEELKALAEERMEHDAPTNASQVELPKTLPSPQPDRQVTAMGDSGEVQDAGQSVVSLHERRNDQSMCPPASGCEARYPQGRPPDDCKNGKPASVEWQKHGPGNPFDLGARTAIRTGPEHSSYWPSPEADQASRVSVHPRCLPHQQSQDMENIRGVWSQGDWPLHTNYNSPGGLQARAHPPQWEDENAVENETARHHQPLSDGLDEFDLQLLQTSPVKFSLPARTVPVIGEFPPGQGEVDWHGQENKERRTPLPLPELSVFDLSPHHQNQGQQHWGLGGGFWSDRSVDKWRFGRSVGISHLHDTSNDVMELPTAPQEEPFTGFSRPHHLY</sequence>
<dbReference type="Proteomes" id="UP001345827">
    <property type="component" value="Unassembled WGS sequence"/>
</dbReference>
<feature type="region of interest" description="Disordered" evidence="1">
    <location>
        <begin position="755"/>
        <end position="778"/>
    </location>
</feature>
<protein>
    <submittedName>
        <fullName evidence="2">Uncharacterized protein</fullName>
    </submittedName>
</protein>
<evidence type="ECO:0000313" key="2">
    <source>
        <dbReference type="EMBL" id="KAK5545816.1"/>
    </source>
</evidence>
<feature type="region of interest" description="Disordered" evidence="1">
    <location>
        <begin position="108"/>
        <end position="220"/>
    </location>
</feature>
<keyword evidence="3" id="KW-1185">Reference proteome</keyword>
<feature type="compositionally biased region" description="Basic and acidic residues" evidence="1">
    <location>
        <begin position="149"/>
        <end position="164"/>
    </location>
</feature>
<comment type="caution">
    <text evidence="2">The sequence shown here is derived from an EMBL/GenBank/DDBJ whole genome shotgun (WGS) entry which is preliminary data.</text>
</comment>
<evidence type="ECO:0000256" key="1">
    <source>
        <dbReference type="SAM" id="MobiDB-lite"/>
    </source>
</evidence>
<evidence type="ECO:0000313" key="3">
    <source>
        <dbReference type="Proteomes" id="UP001345827"/>
    </source>
</evidence>
<feature type="region of interest" description="Disordered" evidence="1">
    <location>
        <begin position="259"/>
        <end position="331"/>
    </location>
</feature>
<feature type="region of interest" description="Disordered" evidence="1">
    <location>
        <begin position="348"/>
        <end position="410"/>
    </location>
</feature>
<accession>A0AAV9QNI0</accession>
<feature type="compositionally biased region" description="Basic and acidic residues" evidence="1">
    <location>
        <begin position="173"/>
        <end position="184"/>
    </location>
</feature>
<name>A0AAV9QNI0_9PEZI</name>
<dbReference type="EMBL" id="JAXLQG010000001">
    <property type="protein sequence ID" value="KAK5545816.1"/>
    <property type="molecule type" value="Genomic_DNA"/>
</dbReference>
<dbReference type="AlphaFoldDB" id="A0AAV9QNI0"/>
<feature type="compositionally biased region" description="Basic and acidic residues" evidence="1">
    <location>
        <begin position="319"/>
        <end position="329"/>
    </location>
</feature>
<proteinExistence type="predicted"/>
<feature type="compositionally biased region" description="Basic and acidic residues" evidence="1">
    <location>
        <begin position="108"/>
        <end position="122"/>
    </location>
</feature>